<dbReference type="EMBL" id="CM055754">
    <property type="protein sequence ID" value="KAJ7990799.1"/>
    <property type="molecule type" value="Genomic_DNA"/>
</dbReference>
<name>A0ACC2FHJ6_DALPE</name>
<sequence>MISVYTEYSIMAEVLHDGPFSQDIDIDPEFEPQKRPRSCTWPLPRPESDAGKPESNDDVIPEEEDEDDDVTAPSNSSSATVDKVNGSIAIPQNFSKHQKISTSKGEERTLTSKEGNSIVGSPLSTHTHTVSTLNGLASQPRKSSSRRNAWGNYSYADLITQAIESSSDQRLTLSQIYEWMVRSVPYFKDKGDSNSSAGWKNSIRHNLSLHSRFMRVQNEGTGKSSWWMVNPEGGKGGKAPRRRAVSMDNSNKLIKGARGRAAKKKAALGLQAVQDGSAESLSLSSSLSKWTGSPTSRSSDEQDAWTDFRSRTNSNASTVSGRLSPILANELDEALDDHSISPLSPMLYSSPSSLSPSTAPLGLADLALTMNLNDGLPEDLMGDLLDDISLTASQQPPGQDGDSGGTNQTGSSVFTFSCSGSNSSLGVPSAGSYGPLSSIFQLSPPSSSVTSLRQSPMQTIQENHPASFTCLSSRFNHHHTLQDLLSLETHSGHINDVMLTYSDPLMSQASASVSMSQNSRKNAMLLHKDPSVSTNREAAACPNSQTSSMAGWQTQSVLPNREVLCSSKDLDQQAKQLLSRLSSPSGNSSMQLDGSAAHHSTSAQNFDPSQLAARDRFPILPIPAQLDLDEFSGSLDSDMETIISNELMDADCLGFSFDSSLLLSAPQTNANKMSKAGAFSSSKSTPSSQSYVPS</sequence>
<reference evidence="1" key="1">
    <citation type="submission" date="2021-05" db="EMBL/GenBank/DDBJ databases">
        <authorList>
            <person name="Pan Q."/>
            <person name="Jouanno E."/>
            <person name="Zahm M."/>
            <person name="Klopp C."/>
            <person name="Cabau C."/>
            <person name="Louis A."/>
            <person name="Berthelot C."/>
            <person name="Parey E."/>
            <person name="Roest Crollius H."/>
            <person name="Montfort J."/>
            <person name="Robinson-Rechavi M."/>
            <person name="Bouchez O."/>
            <person name="Lampietro C."/>
            <person name="Lopez Roques C."/>
            <person name="Donnadieu C."/>
            <person name="Postlethwait J."/>
            <person name="Bobe J."/>
            <person name="Dillon D."/>
            <person name="Chandos A."/>
            <person name="von Hippel F."/>
            <person name="Guiguen Y."/>
        </authorList>
    </citation>
    <scope>NUCLEOTIDE SEQUENCE</scope>
    <source>
        <strain evidence="1">YG-Jan2019</strain>
    </source>
</reference>
<evidence type="ECO:0000313" key="2">
    <source>
        <dbReference type="Proteomes" id="UP001157502"/>
    </source>
</evidence>
<accession>A0ACC2FHJ6</accession>
<protein>
    <submittedName>
        <fullName evidence="1">Uncharacterized protein</fullName>
    </submittedName>
</protein>
<evidence type="ECO:0000313" key="1">
    <source>
        <dbReference type="EMBL" id="KAJ7990799.1"/>
    </source>
</evidence>
<gene>
    <name evidence="1" type="ORF">DPEC_G00290660</name>
</gene>
<dbReference type="Proteomes" id="UP001157502">
    <property type="component" value="Chromosome 27"/>
</dbReference>
<organism evidence="1 2">
    <name type="scientific">Dallia pectoralis</name>
    <name type="common">Alaska blackfish</name>
    <dbReference type="NCBI Taxonomy" id="75939"/>
    <lineage>
        <taxon>Eukaryota</taxon>
        <taxon>Metazoa</taxon>
        <taxon>Chordata</taxon>
        <taxon>Craniata</taxon>
        <taxon>Vertebrata</taxon>
        <taxon>Euteleostomi</taxon>
        <taxon>Actinopterygii</taxon>
        <taxon>Neopterygii</taxon>
        <taxon>Teleostei</taxon>
        <taxon>Protacanthopterygii</taxon>
        <taxon>Esociformes</taxon>
        <taxon>Umbridae</taxon>
        <taxon>Dallia</taxon>
    </lineage>
</organism>
<keyword evidence="2" id="KW-1185">Reference proteome</keyword>
<proteinExistence type="predicted"/>
<comment type="caution">
    <text evidence="1">The sequence shown here is derived from an EMBL/GenBank/DDBJ whole genome shotgun (WGS) entry which is preliminary data.</text>
</comment>